<keyword evidence="2" id="KW-1185">Reference proteome</keyword>
<accession>A0ABZ1BPY1</accession>
<organism evidence="1 2">
    <name type="scientific">Geochorda subterranea</name>
    <dbReference type="NCBI Taxonomy" id="3109564"/>
    <lineage>
        <taxon>Bacteria</taxon>
        <taxon>Bacillati</taxon>
        <taxon>Bacillota</taxon>
        <taxon>Limnochordia</taxon>
        <taxon>Limnochordales</taxon>
        <taxon>Geochordaceae</taxon>
        <taxon>Geochorda</taxon>
    </lineage>
</organism>
<dbReference type="InterPro" id="IPR038705">
    <property type="entry name" value="YabP_sf"/>
</dbReference>
<proteinExistence type="predicted"/>
<name>A0ABZ1BPY1_9FIRM</name>
<dbReference type="EMBL" id="CP141614">
    <property type="protein sequence ID" value="WRP14764.1"/>
    <property type="molecule type" value="Genomic_DNA"/>
</dbReference>
<evidence type="ECO:0000313" key="2">
    <source>
        <dbReference type="Proteomes" id="UP001333102"/>
    </source>
</evidence>
<evidence type="ECO:0000313" key="1">
    <source>
        <dbReference type="EMBL" id="WRP14764.1"/>
    </source>
</evidence>
<dbReference type="Gene3D" id="2.60.40.2000">
    <property type="match status" value="1"/>
</dbReference>
<reference evidence="2" key="1">
    <citation type="submission" date="2023-12" db="EMBL/GenBank/DDBJ databases">
        <title>Novel isolates from deep terrestrial aquifers shed light on the physiology and ecology of the class Limnochordia.</title>
        <authorList>
            <person name="Karnachuk O.V."/>
            <person name="Lukina A.P."/>
            <person name="Avakyan M.R."/>
            <person name="Kadnikov V."/>
            <person name="Begmatov S."/>
            <person name="Beletsky A.V."/>
            <person name="Mardanov A.V."/>
            <person name="Ravin N.V."/>
        </authorList>
    </citation>
    <scope>NUCLEOTIDE SEQUENCE [LARGE SCALE GENOMIC DNA]</scope>
    <source>
        <strain evidence="2">LN</strain>
    </source>
</reference>
<dbReference type="NCBIfam" id="TIGR02892">
    <property type="entry name" value="spore_yabP"/>
    <property type="match status" value="1"/>
</dbReference>
<dbReference type="Proteomes" id="UP001333102">
    <property type="component" value="Chromosome"/>
</dbReference>
<gene>
    <name evidence="1" type="primary">yabP</name>
    <name evidence="1" type="ORF">VLY81_00910</name>
</gene>
<dbReference type="InterPro" id="IPR012504">
    <property type="entry name" value="Spore_YabP"/>
</dbReference>
<sequence length="100" mass="10971">MAERAERGQTPAQVVRHQLALRGRQQLELQGIVSVESFDESLMVLHTDAGVLVVRGEGMQIMALDVEAGTMGINGTIHSLEYAQESPARKARGFLSRLVR</sequence>
<dbReference type="Pfam" id="PF07873">
    <property type="entry name" value="YabP"/>
    <property type="match status" value="1"/>
</dbReference>
<dbReference type="InterPro" id="IPR022476">
    <property type="entry name" value="Spore_YabP/YqfC"/>
</dbReference>
<dbReference type="RefSeq" id="WP_324669139.1">
    <property type="nucleotide sequence ID" value="NZ_CP141614.1"/>
</dbReference>
<protein>
    <submittedName>
        <fullName evidence="1">Sporulation protein YabP</fullName>
    </submittedName>
</protein>
<dbReference type="PIRSF" id="PIRSF011576">
    <property type="entry name" value="YabP"/>
    <property type="match status" value="1"/>
</dbReference>